<proteinExistence type="predicted"/>
<dbReference type="RefSeq" id="XP_040717418.1">
    <property type="nucleotide sequence ID" value="XM_040855754.1"/>
</dbReference>
<sequence length="95" mass="10920">MCLTTHHRSRNCGHHWLQIARPCYPEMGFNTCDTFGNGVAREPSDEFVWEGMCPACAHPGMYDKNYVRMIIDIKNKWRWGLGPCKDDPGVECVVM</sequence>
<dbReference type="OrthoDB" id="406152at2759"/>
<dbReference type="InParanoid" id="A0A1Y2E517"/>
<keyword evidence="2" id="KW-1185">Reference proteome</keyword>
<dbReference type="Proteomes" id="UP000193689">
    <property type="component" value="Unassembled WGS sequence"/>
</dbReference>
<dbReference type="EMBL" id="MCFJ01000005">
    <property type="protein sequence ID" value="ORY66454.1"/>
    <property type="molecule type" value="Genomic_DNA"/>
</dbReference>
<comment type="caution">
    <text evidence="1">The sequence shown here is derived from an EMBL/GenBank/DDBJ whole genome shotgun (WGS) entry which is preliminary data.</text>
</comment>
<reference evidence="1 2" key="1">
    <citation type="submission" date="2016-07" db="EMBL/GenBank/DDBJ databases">
        <title>Pervasive Adenine N6-methylation of Active Genes in Fungi.</title>
        <authorList>
            <consortium name="DOE Joint Genome Institute"/>
            <person name="Mondo S.J."/>
            <person name="Dannebaum R.O."/>
            <person name="Kuo R.C."/>
            <person name="Labutti K."/>
            <person name="Haridas S."/>
            <person name="Kuo A."/>
            <person name="Salamov A."/>
            <person name="Ahrendt S.R."/>
            <person name="Lipzen A."/>
            <person name="Sullivan W."/>
            <person name="Andreopoulos W.B."/>
            <person name="Clum A."/>
            <person name="Lindquist E."/>
            <person name="Daum C."/>
            <person name="Ramamoorthy G.K."/>
            <person name="Gryganskyi A."/>
            <person name="Culley D."/>
            <person name="Magnuson J.K."/>
            <person name="James T.Y."/>
            <person name="O'Malley M.A."/>
            <person name="Stajich J.E."/>
            <person name="Spatafora J.W."/>
            <person name="Visel A."/>
            <person name="Grigoriev I.V."/>
        </authorList>
    </citation>
    <scope>NUCLEOTIDE SEQUENCE [LARGE SCALE GENOMIC DNA]</scope>
    <source>
        <strain evidence="1 2">CBS 129021</strain>
    </source>
</reference>
<name>A0A1Y2E517_9PEZI</name>
<organism evidence="1 2">
    <name type="scientific">Pseudomassariella vexata</name>
    <dbReference type="NCBI Taxonomy" id="1141098"/>
    <lineage>
        <taxon>Eukaryota</taxon>
        <taxon>Fungi</taxon>
        <taxon>Dikarya</taxon>
        <taxon>Ascomycota</taxon>
        <taxon>Pezizomycotina</taxon>
        <taxon>Sordariomycetes</taxon>
        <taxon>Xylariomycetidae</taxon>
        <taxon>Amphisphaeriales</taxon>
        <taxon>Pseudomassariaceae</taxon>
        <taxon>Pseudomassariella</taxon>
    </lineage>
</organism>
<dbReference type="STRING" id="1141098.A0A1Y2E517"/>
<evidence type="ECO:0000313" key="2">
    <source>
        <dbReference type="Proteomes" id="UP000193689"/>
    </source>
</evidence>
<protein>
    <submittedName>
        <fullName evidence="1">Uncharacterized protein</fullName>
    </submittedName>
</protein>
<gene>
    <name evidence="1" type="ORF">BCR38DRAFT_340131</name>
</gene>
<accession>A0A1Y2E517</accession>
<evidence type="ECO:0000313" key="1">
    <source>
        <dbReference type="EMBL" id="ORY66454.1"/>
    </source>
</evidence>
<dbReference type="GeneID" id="63771966"/>
<dbReference type="AlphaFoldDB" id="A0A1Y2E517"/>